<organism evidence="1">
    <name type="scientific">uncultured marine thaumarchaeote KM3_25_G08</name>
    <dbReference type="NCBI Taxonomy" id="1456105"/>
    <lineage>
        <taxon>Archaea</taxon>
        <taxon>Nitrososphaerota</taxon>
        <taxon>environmental samples</taxon>
    </lineage>
</organism>
<protein>
    <submittedName>
        <fullName evidence="1">Uncharacterized protein</fullName>
    </submittedName>
</protein>
<name>A0A075H098_9ARCH</name>
<dbReference type="EMBL" id="KF900816">
    <property type="protein sequence ID" value="AIF07922.1"/>
    <property type="molecule type" value="Genomic_DNA"/>
</dbReference>
<dbReference type="AlphaFoldDB" id="A0A075H098"/>
<proteinExistence type="predicted"/>
<reference evidence="1" key="1">
    <citation type="journal article" date="2014" name="Genome Biol. Evol.">
        <title>Pangenome evidence for extensive interdomain horizontal transfer affecting lineage core and shell genes in uncultured planktonic thaumarchaeota and euryarchaeota.</title>
        <authorList>
            <person name="Deschamps P."/>
            <person name="Zivanovic Y."/>
            <person name="Moreira D."/>
            <person name="Rodriguez-Valera F."/>
            <person name="Lopez-Garcia P."/>
        </authorList>
    </citation>
    <scope>NUCLEOTIDE SEQUENCE</scope>
</reference>
<accession>A0A075H098</accession>
<sequence>MKDFDLPANFLSYLDKGKLSITCDDEPTINFRVEGSTKIIDIIDIPIEINKMPGFLKQLSEAKELAKDLAKKKTTIEVRFKGDIVLKLGEKANPKLAKIVTRSGDIEITDLRKLKKLSDVF</sequence>
<evidence type="ECO:0000313" key="1">
    <source>
        <dbReference type="EMBL" id="AIF07922.1"/>
    </source>
</evidence>